<dbReference type="EMBL" id="GG662720">
    <property type="protein sequence ID" value="EAR86629.1"/>
    <property type="molecule type" value="Genomic_DNA"/>
</dbReference>
<dbReference type="GO" id="GO:0004190">
    <property type="term" value="F:aspartic-type endopeptidase activity"/>
    <property type="evidence" value="ECO:0007669"/>
    <property type="project" value="UniProtKB-KW"/>
</dbReference>
<dbReference type="PRINTS" id="PR00792">
    <property type="entry name" value="PEPSIN"/>
</dbReference>
<evidence type="ECO:0000313" key="11">
    <source>
        <dbReference type="EMBL" id="EAR86629.1"/>
    </source>
</evidence>
<gene>
    <name evidence="11" type="ORF">TTHERM_00037350</name>
</gene>
<dbReference type="InParanoid" id="Q22M84"/>
<keyword evidence="8" id="KW-1133">Transmembrane helix</keyword>
<feature type="domain" description="Peptidase A1" evidence="10">
    <location>
        <begin position="86"/>
        <end position="429"/>
    </location>
</feature>
<feature type="compositionally biased region" description="Acidic residues" evidence="7">
    <location>
        <begin position="516"/>
        <end position="534"/>
    </location>
</feature>
<dbReference type="SUPFAM" id="SSF50630">
    <property type="entry name" value="Acid proteases"/>
    <property type="match status" value="1"/>
</dbReference>
<reference evidence="12" key="1">
    <citation type="journal article" date="2006" name="PLoS Biol.">
        <title>Macronuclear genome sequence of the ciliate Tetrahymena thermophila, a model eukaryote.</title>
        <authorList>
            <person name="Eisen J.A."/>
            <person name="Coyne R.S."/>
            <person name="Wu M."/>
            <person name="Wu D."/>
            <person name="Thiagarajan M."/>
            <person name="Wortman J.R."/>
            <person name="Badger J.H."/>
            <person name="Ren Q."/>
            <person name="Amedeo P."/>
            <person name="Jones K.M."/>
            <person name="Tallon L.J."/>
            <person name="Delcher A.L."/>
            <person name="Salzberg S.L."/>
            <person name="Silva J.C."/>
            <person name="Haas B.J."/>
            <person name="Majoros W.H."/>
            <person name="Farzad M."/>
            <person name="Carlton J.M."/>
            <person name="Smith R.K. Jr."/>
            <person name="Garg J."/>
            <person name="Pearlman R.E."/>
            <person name="Karrer K.M."/>
            <person name="Sun L."/>
            <person name="Manning G."/>
            <person name="Elde N.C."/>
            <person name="Turkewitz A.P."/>
            <person name="Asai D.J."/>
            <person name="Wilkes D.E."/>
            <person name="Wang Y."/>
            <person name="Cai H."/>
            <person name="Collins K."/>
            <person name="Stewart B.A."/>
            <person name="Lee S.R."/>
            <person name="Wilamowska K."/>
            <person name="Weinberg Z."/>
            <person name="Ruzzo W.L."/>
            <person name="Wloga D."/>
            <person name="Gaertig J."/>
            <person name="Frankel J."/>
            <person name="Tsao C.-C."/>
            <person name="Gorovsky M.A."/>
            <person name="Keeling P.J."/>
            <person name="Waller R.F."/>
            <person name="Patron N.J."/>
            <person name="Cherry J.M."/>
            <person name="Stover N.A."/>
            <person name="Krieger C.J."/>
            <person name="del Toro C."/>
            <person name="Ryder H.F."/>
            <person name="Williamson S.C."/>
            <person name="Barbeau R.A."/>
            <person name="Hamilton E.P."/>
            <person name="Orias E."/>
        </authorList>
    </citation>
    <scope>NUCLEOTIDE SEQUENCE [LARGE SCALE GENOMIC DNA]</scope>
    <source>
        <strain evidence="12">SB210</strain>
    </source>
</reference>
<dbReference type="AlphaFoldDB" id="Q22M84"/>
<evidence type="ECO:0000313" key="12">
    <source>
        <dbReference type="Proteomes" id="UP000009168"/>
    </source>
</evidence>
<dbReference type="PANTHER" id="PTHR47966:SF51">
    <property type="entry name" value="BETA-SITE APP-CLEAVING ENZYME, ISOFORM A-RELATED"/>
    <property type="match status" value="1"/>
</dbReference>
<accession>Q22M84</accession>
<keyword evidence="2 6" id="KW-0645">Protease</keyword>
<keyword evidence="4 6" id="KW-0378">Hydrolase</keyword>
<sequence>MIANQKTIAVIFLIVLSNIFASCQKDQVKIHEFKICQSSSNQRLLKSASEENNETKEFKDSDNQEKKEGKGSQILLPLINMLNLHYDTELYFGKNKQPFKLIIDTGSTALWIPDIDCINCKQNNLWKLYNCDKSSTCHSQNKDDMINIEYGVGSVDGYVVKENIYLSDKDQTGFEYEFLLVKNVTNFKVLQIQGIIGLGREESSEFNHQTILGSMKKKGVIDQRVFSLFLSDSSCLGNSVLVFGGYNEDYTQGPISYISVNTNEMWSVEISQAALALNTQSDSSNQNEKKKSLLQFSTDTVIIDSGTTKIVLPKPDLSALMDLLKQDFGIVCELEKRSASAEIFTLVCAESDYLKYPSFIFTLGSTPSEQKEFELTGEEYIESCFYHLQVRKCALRFQYVETDYILLGDTFLRKYYTIFDMDNQRIGFALAKVIQPKPFYETPIFSAYLGLGITIGFLLFFLLMCKIRSIWQERNFERLHSVKAQADSPPNTTGPDDLHSHQRPGHIEMQQGNDQSIEDPNDISEEISQDDISDIDQSQNKNQQSYRLPVQKKE</sequence>
<dbReference type="RefSeq" id="XP_977136.1">
    <property type="nucleotide sequence ID" value="XM_972043.3"/>
</dbReference>
<name>Q22M84_TETTS</name>
<keyword evidence="8" id="KW-0812">Transmembrane</keyword>
<evidence type="ECO:0000256" key="3">
    <source>
        <dbReference type="ARBA" id="ARBA00022750"/>
    </source>
</evidence>
<evidence type="ECO:0000256" key="9">
    <source>
        <dbReference type="SAM" id="SignalP"/>
    </source>
</evidence>
<dbReference type="GeneID" id="7844759"/>
<keyword evidence="9" id="KW-0732">Signal</keyword>
<dbReference type="OrthoDB" id="294191at2759"/>
<dbReference type="PANTHER" id="PTHR47966">
    <property type="entry name" value="BETA-SITE APP-CLEAVING ENZYME, ISOFORM A-RELATED"/>
    <property type="match status" value="1"/>
</dbReference>
<evidence type="ECO:0000256" key="2">
    <source>
        <dbReference type="ARBA" id="ARBA00022670"/>
    </source>
</evidence>
<protein>
    <submittedName>
        <fullName evidence="11">Eukaryotic aspartyl protease</fullName>
    </submittedName>
</protein>
<dbReference type="STRING" id="312017.Q22M84"/>
<evidence type="ECO:0000256" key="5">
    <source>
        <dbReference type="PIRSR" id="PIRSR601461-1"/>
    </source>
</evidence>
<evidence type="ECO:0000256" key="8">
    <source>
        <dbReference type="SAM" id="Phobius"/>
    </source>
</evidence>
<comment type="similarity">
    <text evidence="1 6">Belongs to the peptidase A1 family.</text>
</comment>
<evidence type="ECO:0000256" key="4">
    <source>
        <dbReference type="ARBA" id="ARBA00022801"/>
    </source>
</evidence>
<feature type="active site" evidence="5">
    <location>
        <position position="304"/>
    </location>
</feature>
<dbReference type="Pfam" id="PF00026">
    <property type="entry name" value="Asp"/>
    <property type="match status" value="1"/>
</dbReference>
<feature type="region of interest" description="Disordered" evidence="7">
    <location>
        <begin position="483"/>
        <end position="554"/>
    </location>
</feature>
<feature type="transmembrane region" description="Helical" evidence="8">
    <location>
        <begin position="445"/>
        <end position="465"/>
    </location>
</feature>
<dbReference type="Gene3D" id="2.40.70.10">
    <property type="entry name" value="Acid Proteases"/>
    <property type="match status" value="2"/>
</dbReference>
<dbReference type="HOGENOM" id="CLU_492210_0_0_1"/>
<dbReference type="InterPro" id="IPR034164">
    <property type="entry name" value="Pepsin-like_dom"/>
</dbReference>
<feature type="region of interest" description="Disordered" evidence="7">
    <location>
        <begin position="46"/>
        <end position="69"/>
    </location>
</feature>
<proteinExistence type="inferred from homology"/>
<organism evidence="11 12">
    <name type="scientific">Tetrahymena thermophila (strain SB210)</name>
    <dbReference type="NCBI Taxonomy" id="312017"/>
    <lineage>
        <taxon>Eukaryota</taxon>
        <taxon>Sar</taxon>
        <taxon>Alveolata</taxon>
        <taxon>Ciliophora</taxon>
        <taxon>Intramacronucleata</taxon>
        <taxon>Oligohymenophorea</taxon>
        <taxon>Hymenostomatida</taxon>
        <taxon>Tetrahymenina</taxon>
        <taxon>Tetrahymenidae</taxon>
        <taxon>Tetrahymena</taxon>
    </lineage>
</organism>
<dbReference type="PROSITE" id="PS51257">
    <property type="entry name" value="PROKAR_LIPOPROTEIN"/>
    <property type="match status" value="1"/>
</dbReference>
<evidence type="ECO:0000256" key="1">
    <source>
        <dbReference type="ARBA" id="ARBA00007447"/>
    </source>
</evidence>
<dbReference type="KEGG" id="tet:TTHERM_00037350"/>
<evidence type="ECO:0000256" key="7">
    <source>
        <dbReference type="SAM" id="MobiDB-lite"/>
    </source>
</evidence>
<dbReference type="OMA" id="DMINIEY"/>
<feature type="signal peptide" evidence="9">
    <location>
        <begin position="1"/>
        <end position="23"/>
    </location>
</feature>
<keyword evidence="8" id="KW-0472">Membrane</keyword>
<dbReference type="InterPro" id="IPR001969">
    <property type="entry name" value="Aspartic_peptidase_AS"/>
</dbReference>
<evidence type="ECO:0000256" key="6">
    <source>
        <dbReference type="RuleBase" id="RU000454"/>
    </source>
</evidence>
<feature type="active site" evidence="5">
    <location>
        <position position="104"/>
    </location>
</feature>
<dbReference type="CDD" id="cd05471">
    <property type="entry name" value="pepsin_like"/>
    <property type="match status" value="1"/>
</dbReference>
<dbReference type="InterPro" id="IPR001461">
    <property type="entry name" value="Aspartic_peptidase_A1"/>
</dbReference>
<dbReference type="InterPro" id="IPR021109">
    <property type="entry name" value="Peptidase_aspartic_dom_sf"/>
</dbReference>
<keyword evidence="12" id="KW-1185">Reference proteome</keyword>
<evidence type="ECO:0000259" key="10">
    <source>
        <dbReference type="PROSITE" id="PS51767"/>
    </source>
</evidence>
<feature type="compositionally biased region" description="Basic and acidic residues" evidence="7">
    <location>
        <begin position="53"/>
        <end position="69"/>
    </location>
</feature>
<dbReference type="Proteomes" id="UP000009168">
    <property type="component" value="Unassembled WGS sequence"/>
</dbReference>
<dbReference type="PROSITE" id="PS51767">
    <property type="entry name" value="PEPTIDASE_A1"/>
    <property type="match status" value="1"/>
</dbReference>
<keyword evidence="3 6" id="KW-0064">Aspartyl protease</keyword>
<dbReference type="GO" id="GO:0006508">
    <property type="term" value="P:proteolysis"/>
    <property type="evidence" value="ECO:0007669"/>
    <property type="project" value="UniProtKB-KW"/>
</dbReference>
<feature type="chain" id="PRO_5004201458" evidence="9">
    <location>
        <begin position="24"/>
        <end position="554"/>
    </location>
</feature>
<dbReference type="PROSITE" id="PS00141">
    <property type="entry name" value="ASP_PROTEASE"/>
    <property type="match status" value="2"/>
</dbReference>
<dbReference type="InterPro" id="IPR033121">
    <property type="entry name" value="PEPTIDASE_A1"/>
</dbReference>
<dbReference type="eggNOG" id="KOG1339">
    <property type="taxonomic scope" value="Eukaryota"/>
</dbReference>